<sequence>MTKKLPATETQEPTTDEAAGEAYRMLGLAQMANASRNLFTVSTLKVLAEIKKRKLFKGLSINTPEGNCRQVSSFEDYCRYGLGLSRQKVDEDLANLSALGEEALQAMRGAGLGYRELRQLRQLPEDERGEVIRRAEAAQDKDEVLEILEAVVERSLDTRRQLKDAQHGLMREQHARELAEVEAEQLRERLRKAEARTWPEFTTQVRMDSSALAEKALLCLDDLERLTAKLEDPDLPLDDPERFAHYGAAVMAFWQNLSAVHARAARLAAIAGETFAETIGEEAGNLPMMPEEEAHQFLHLRRLILNEHEAEAHAREAVRMQQGVRKPGRPKGSKNKSRRKGA</sequence>
<name>B8GUZ7_THISH</name>
<dbReference type="OrthoDB" id="8564384at2"/>
<dbReference type="KEGG" id="tgr:Tgr7_0410"/>
<dbReference type="RefSeq" id="WP_012636997.1">
    <property type="nucleotide sequence ID" value="NC_011901.1"/>
</dbReference>
<feature type="region of interest" description="Disordered" evidence="2">
    <location>
        <begin position="317"/>
        <end position="342"/>
    </location>
</feature>
<feature type="compositionally biased region" description="Basic residues" evidence="2">
    <location>
        <begin position="326"/>
        <end position="342"/>
    </location>
</feature>
<reference evidence="3 4" key="1">
    <citation type="journal article" date="2011" name="Stand. Genomic Sci.">
        <title>Complete genome sequence of 'Thioalkalivibrio sulfidophilus' HL-EbGr7.</title>
        <authorList>
            <person name="Muyzer G."/>
            <person name="Sorokin D.Y."/>
            <person name="Mavromatis K."/>
            <person name="Lapidus A."/>
            <person name="Clum A."/>
            <person name="Ivanova N."/>
            <person name="Pati A."/>
            <person name="d'Haeseleer P."/>
            <person name="Woyke T."/>
            <person name="Kyrpides N.C."/>
        </authorList>
    </citation>
    <scope>NUCLEOTIDE SEQUENCE [LARGE SCALE GENOMIC DNA]</scope>
    <source>
        <strain evidence="3 4">HL-EbGR7</strain>
    </source>
</reference>
<organism evidence="3 4">
    <name type="scientific">Thioalkalivibrio sulfidiphilus (strain HL-EbGR7)</name>
    <dbReference type="NCBI Taxonomy" id="396588"/>
    <lineage>
        <taxon>Bacteria</taxon>
        <taxon>Pseudomonadati</taxon>
        <taxon>Pseudomonadota</taxon>
        <taxon>Gammaproteobacteria</taxon>
        <taxon>Chromatiales</taxon>
        <taxon>Ectothiorhodospiraceae</taxon>
        <taxon>Thioalkalivibrio</taxon>
    </lineage>
</organism>
<dbReference type="STRING" id="396588.Tgr7_0410"/>
<dbReference type="Proteomes" id="UP000002383">
    <property type="component" value="Chromosome"/>
</dbReference>
<evidence type="ECO:0000313" key="4">
    <source>
        <dbReference type="Proteomes" id="UP000002383"/>
    </source>
</evidence>
<protein>
    <submittedName>
        <fullName evidence="3">Uncharacterized protein</fullName>
    </submittedName>
</protein>
<keyword evidence="4" id="KW-1185">Reference proteome</keyword>
<dbReference type="HOGENOM" id="CLU_709492_0_0_6"/>
<dbReference type="EMBL" id="CP001339">
    <property type="protein sequence ID" value="ACL71508.1"/>
    <property type="molecule type" value="Genomic_DNA"/>
</dbReference>
<accession>B8GUZ7</accession>
<keyword evidence="1" id="KW-0175">Coiled coil</keyword>
<dbReference type="AlphaFoldDB" id="B8GUZ7"/>
<dbReference type="eggNOG" id="ENOG502ZIS3">
    <property type="taxonomic scope" value="Bacteria"/>
</dbReference>
<evidence type="ECO:0000256" key="1">
    <source>
        <dbReference type="SAM" id="Coils"/>
    </source>
</evidence>
<evidence type="ECO:0000256" key="2">
    <source>
        <dbReference type="SAM" id="MobiDB-lite"/>
    </source>
</evidence>
<evidence type="ECO:0000313" key="3">
    <source>
        <dbReference type="EMBL" id="ACL71508.1"/>
    </source>
</evidence>
<gene>
    <name evidence="3" type="ordered locus">Tgr7_0410</name>
</gene>
<proteinExistence type="predicted"/>
<feature type="coiled-coil region" evidence="1">
    <location>
        <begin position="145"/>
        <end position="196"/>
    </location>
</feature>